<accession>A0A8S0Y3F6</accession>
<dbReference type="Proteomes" id="UP001071230">
    <property type="component" value="Unassembled WGS sequence"/>
</dbReference>
<evidence type="ECO:0000313" key="2">
    <source>
        <dbReference type="EMBL" id="CEJ08162.1"/>
    </source>
</evidence>
<dbReference type="EMBL" id="CDGJ01000078">
    <property type="protein sequence ID" value="CEJ08162.1"/>
    <property type="molecule type" value="Genomic_DNA"/>
</dbReference>
<dbReference type="KEGG" id="aacx:DEACI_2666"/>
<evidence type="ECO:0000313" key="3">
    <source>
        <dbReference type="Proteomes" id="UP001071230"/>
    </source>
</evidence>
<gene>
    <name evidence="2" type="ORF">DEACI_2637</name>
    <name evidence="1" type="ORF">DEACI_2666</name>
</gene>
<dbReference type="AlphaFoldDB" id="A0A8S0Y3F6"/>
<sequence>MTLSPSKDPNIYTLTLTGNLKWLDDPSRAYPITLDPSFATKNWYTTTSAGGGMGTYIASYAPDTYYYPTSYMTTGYDSVNQGVGLSLIKFPKPTLPSGAIVTDAAMSIYKYTTTNTPSEQLDARRNIKLQSLQLPPRKCHHRIQFARGSRQPDPQWQF</sequence>
<dbReference type="Proteomes" id="UP000836597">
    <property type="component" value="Chromosome"/>
</dbReference>
<organism evidence="1">
    <name type="scientific">Acididesulfobacillus acetoxydans</name>
    <dbReference type="NCBI Taxonomy" id="1561005"/>
    <lineage>
        <taxon>Bacteria</taxon>
        <taxon>Bacillati</taxon>
        <taxon>Bacillota</taxon>
        <taxon>Clostridia</taxon>
        <taxon>Eubacteriales</taxon>
        <taxon>Peptococcaceae</taxon>
        <taxon>Acididesulfobacillus</taxon>
    </lineage>
</organism>
<keyword evidence="3" id="KW-1185">Reference proteome</keyword>
<protein>
    <submittedName>
        <fullName evidence="1">Uncharacterized protein</fullName>
    </submittedName>
</protein>
<name>A0A8S0Y3F6_9FIRM</name>
<dbReference type="EMBL" id="LR746496">
    <property type="protein sequence ID" value="CAA7601995.1"/>
    <property type="molecule type" value="Genomic_DNA"/>
</dbReference>
<evidence type="ECO:0000313" key="1">
    <source>
        <dbReference type="EMBL" id="CAA7601995.1"/>
    </source>
</evidence>
<proteinExistence type="predicted"/>
<reference evidence="2" key="1">
    <citation type="submission" date="2014-11" db="EMBL/GenBank/DDBJ databases">
        <authorList>
            <person name="Hornung B.V."/>
        </authorList>
    </citation>
    <scope>NUCLEOTIDE SEQUENCE</scope>
    <source>
        <strain evidence="2">INE</strain>
    </source>
</reference>
<reference evidence="1" key="2">
    <citation type="submission" date="2020-01" db="EMBL/GenBank/DDBJ databases">
        <authorList>
            <person name="Hornung B."/>
        </authorList>
    </citation>
    <scope>NUCLEOTIDE SEQUENCE</scope>
    <source>
        <strain evidence="1">PacBioINE</strain>
    </source>
</reference>